<gene>
    <name evidence="3" type="ORF">ACFO0B_06550</name>
</gene>
<evidence type="ECO:0000313" key="4">
    <source>
        <dbReference type="Proteomes" id="UP001595696"/>
    </source>
</evidence>
<name>A0ABV8DPL8_9NOCA</name>
<accession>A0ABV8DPL8</accession>
<dbReference type="Proteomes" id="UP001595696">
    <property type="component" value="Unassembled WGS sequence"/>
</dbReference>
<comment type="caution">
    <text evidence="3">The sequence shown here is derived from an EMBL/GenBank/DDBJ whole genome shotgun (WGS) entry which is preliminary data.</text>
</comment>
<evidence type="ECO:0000256" key="2">
    <source>
        <dbReference type="SAM" id="Phobius"/>
    </source>
</evidence>
<evidence type="ECO:0000256" key="1">
    <source>
        <dbReference type="SAM" id="MobiDB-lite"/>
    </source>
</evidence>
<reference evidence="4" key="1">
    <citation type="journal article" date="2019" name="Int. J. Syst. Evol. Microbiol.">
        <title>The Global Catalogue of Microorganisms (GCM) 10K type strain sequencing project: providing services to taxonomists for standard genome sequencing and annotation.</title>
        <authorList>
            <consortium name="The Broad Institute Genomics Platform"/>
            <consortium name="The Broad Institute Genome Sequencing Center for Infectious Disease"/>
            <person name="Wu L."/>
            <person name="Ma J."/>
        </authorList>
    </citation>
    <scope>NUCLEOTIDE SEQUENCE [LARGE SCALE GENOMIC DNA]</scope>
    <source>
        <strain evidence="4">CGMCC 4.7330</strain>
    </source>
</reference>
<sequence length="108" mass="11480">MSAAQAALAVLIAAPVVGLAGLLWWPRRAREPVSATAFHAAPVHQLTVDEAFELMQRHQRCSVIDCPAKEAARTVLAAAQPIDLAPQREPSIYPQPAWAAPTGPRPGS</sequence>
<feature type="transmembrane region" description="Helical" evidence="2">
    <location>
        <begin position="6"/>
        <end position="25"/>
    </location>
</feature>
<protein>
    <submittedName>
        <fullName evidence="3">Uncharacterized protein</fullName>
    </submittedName>
</protein>
<dbReference type="EMBL" id="JBHSAX010000006">
    <property type="protein sequence ID" value="MFC3961644.1"/>
    <property type="molecule type" value="Genomic_DNA"/>
</dbReference>
<dbReference type="RefSeq" id="WP_378611402.1">
    <property type="nucleotide sequence ID" value="NZ_JBHSAX010000006.1"/>
</dbReference>
<proteinExistence type="predicted"/>
<organism evidence="3 4">
    <name type="scientific">Nocardia jiangsuensis</name>
    <dbReference type="NCBI Taxonomy" id="1691563"/>
    <lineage>
        <taxon>Bacteria</taxon>
        <taxon>Bacillati</taxon>
        <taxon>Actinomycetota</taxon>
        <taxon>Actinomycetes</taxon>
        <taxon>Mycobacteriales</taxon>
        <taxon>Nocardiaceae</taxon>
        <taxon>Nocardia</taxon>
    </lineage>
</organism>
<keyword evidence="4" id="KW-1185">Reference proteome</keyword>
<keyword evidence="2" id="KW-0472">Membrane</keyword>
<keyword evidence="2" id="KW-0812">Transmembrane</keyword>
<keyword evidence="2" id="KW-1133">Transmembrane helix</keyword>
<feature type="region of interest" description="Disordered" evidence="1">
    <location>
        <begin position="87"/>
        <end position="108"/>
    </location>
</feature>
<evidence type="ECO:0000313" key="3">
    <source>
        <dbReference type="EMBL" id="MFC3961644.1"/>
    </source>
</evidence>